<keyword evidence="1" id="KW-0812">Transmembrane</keyword>
<dbReference type="CDD" id="cd00170">
    <property type="entry name" value="SEC14"/>
    <property type="match status" value="1"/>
</dbReference>
<dbReference type="AlphaFoldDB" id="A0A4D6LTN3"/>
<dbReference type="OrthoDB" id="75724at2759"/>
<dbReference type="Gene3D" id="3.40.525.10">
    <property type="entry name" value="CRAL-TRIO lipid binding domain"/>
    <property type="match status" value="1"/>
</dbReference>
<dbReference type="Pfam" id="PF00650">
    <property type="entry name" value="CRAL_TRIO"/>
    <property type="match status" value="1"/>
</dbReference>
<dbReference type="InterPro" id="IPR036273">
    <property type="entry name" value="CRAL/TRIO_N_dom_sf"/>
</dbReference>
<evidence type="ECO:0000256" key="1">
    <source>
        <dbReference type="SAM" id="Phobius"/>
    </source>
</evidence>
<dbReference type="PANTHER" id="PTHR47104:SF1">
    <property type="entry name" value="SEC14P-LIKE PHOSPHATIDYLINOSITOL TRANSFER FAMILY PROTEIN"/>
    <property type="match status" value="1"/>
</dbReference>
<dbReference type="EMBL" id="CP039348">
    <property type="protein sequence ID" value="QCD91851.1"/>
    <property type="molecule type" value="Genomic_DNA"/>
</dbReference>
<proteinExistence type="predicted"/>
<keyword evidence="1" id="KW-0472">Membrane</keyword>
<gene>
    <name evidence="3" type="ORF">DEO72_LG4g2819</name>
</gene>
<keyword evidence="4" id="KW-1185">Reference proteome</keyword>
<dbReference type="Gramene" id="Vigun02g195400.1.v1.2">
    <property type="protein sequence ID" value="Vigun02g195400.1.v1.2"/>
    <property type="gene ID" value="Vigun02g195400.v1.2"/>
</dbReference>
<evidence type="ECO:0000313" key="3">
    <source>
        <dbReference type="EMBL" id="QCD91851.1"/>
    </source>
</evidence>
<dbReference type="SUPFAM" id="SSF52087">
    <property type="entry name" value="CRAL/TRIO domain"/>
    <property type="match status" value="1"/>
</dbReference>
<accession>A0A4D6LTN3</accession>
<feature type="domain" description="CRAL-TRIO" evidence="2">
    <location>
        <begin position="87"/>
        <end position="203"/>
    </location>
</feature>
<dbReference type="SUPFAM" id="SSF46938">
    <property type="entry name" value="CRAL/TRIO N-terminal domain"/>
    <property type="match status" value="1"/>
</dbReference>
<dbReference type="SMART" id="SM00516">
    <property type="entry name" value="SEC14"/>
    <property type="match status" value="1"/>
</dbReference>
<dbReference type="Proteomes" id="UP000501690">
    <property type="component" value="Linkage Group LG4"/>
</dbReference>
<feature type="transmembrane region" description="Helical" evidence="1">
    <location>
        <begin position="118"/>
        <end position="139"/>
    </location>
</feature>
<dbReference type="InterPro" id="IPR036865">
    <property type="entry name" value="CRAL-TRIO_dom_sf"/>
</dbReference>
<sequence>MSKKDERDMSRVEAVLELLRKQTPLTVKQEKFCNYACVERFLKAKGDNVKRAAKQLRACLSWRESIGADYLVADEFSGELADGLAYVAGHDDEYRPVMILRMKQEYQKFHSQKMFTRLLVFTMEVAVSTMPIYVQQFVLLFDASFYRSVSAFTNLLVGALKIMGEYYPGRLHKAFIIDPPSLFPYFWKGVGAFVELSAVTKVVSSLDFDGEDESSGDLTGGRSCSSSRFAFTVSHHVDSLKPWYLSLSETSVASRTPVQQRTPRPSFLQSPAGMVFRRGGRVCRESFSPLWKLYRRPYDEMVYRSKMWGPVGGHFRGRHVSLSQRF</sequence>
<dbReference type="PANTHER" id="PTHR47104">
    <property type="entry name" value="SEC14P-LIKE PHOSPHATIDYLINOSITOL TRANSFER FAMILY PROTEIN"/>
    <property type="match status" value="1"/>
</dbReference>
<dbReference type="PROSITE" id="PS50191">
    <property type="entry name" value="CRAL_TRIO"/>
    <property type="match status" value="1"/>
</dbReference>
<protein>
    <submittedName>
        <fullName evidence="3">4-nitrophenyl phosphatase</fullName>
    </submittedName>
</protein>
<evidence type="ECO:0000313" key="4">
    <source>
        <dbReference type="Proteomes" id="UP000501690"/>
    </source>
</evidence>
<reference evidence="3 4" key="1">
    <citation type="submission" date="2019-04" db="EMBL/GenBank/DDBJ databases">
        <title>An improved genome assembly and genetic linkage map for asparagus bean, Vigna unguiculata ssp. sesquipedialis.</title>
        <authorList>
            <person name="Xia Q."/>
            <person name="Zhang R."/>
            <person name="Dong Y."/>
        </authorList>
    </citation>
    <scope>NUCLEOTIDE SEQUENCE [LARGE SCALE GENOMIC DNA]</scope>
    <source>
        <tissue evidence="3">Leaf</tissue>
    </source>
</reference>
<dbReference type="InterPro" id="IPR001251">
    <property type="entry name" value="CRAL-TRIO_dom"/>
</dbReference>
<name>A0A4D6LTN3_VIGUN</name>
<keyword evidence="1" id="KW-1133">Transmembrane helix</keyword>
<evidence type="ECO:0000259" key="2">
    <source>
        <dbReference type="PROSITE" id="PS50191"/>
    </source>
</evidence>
<organism evidence="3 4">
    <name type="scientific">Vigna unguiculata</name>
    <name type="common">Cowpea</name>
    <dbReference type="NCBI Taxonomy" id="3917"/>
    <lineage>
        <taxon>Eukaryota</taxon>
        <taxon>Viridiplantae</taxon>
        <taxon>Streptophyta</taxon>
        <taxon>Embryophyta</taxon>
        <taxon>Tracheophyta</taxon>
        <taxon>Spermatophyta</taxon>
        <taxon>Magnoliopsida</taxon>
        <taxon>eudicotyledons</taxon>
        <taxon>Gunneridae</taxon>
        <taxon>Pentapetalae</taxon>
        <taxon>rosids</taxon>
        <taxon>fabids</taxon>
        <taxon>Fabales</taxon>
        <taxon>Fabaceae</taxon>
        <taxon>Papilionoideae</taxon>
        <taxon>50 kb inversion clade</taxon>
        <taxon>NPAAA clade</taxon>
        <taxon>indigoferoid/millettioid clade</taxon>
        <taxon>Phaseoleae</taxon>
        <taxon>Vigna</taxon>
    </lineage>
</organism>